<dbReference type="Proteomes" id="UP001596380">
    <property type="component" value="Unassembled WGS sequence"/>
</dbReference>
<dbReference type="Gene3D" id="3.30.750.24">
    <property type="entry name" value="STAS domain"/>
    <property type="match status" value="1"/>
</dbReference>
<keyword evidence="6" id="KW-1185">Reference proteome</keyword>
<comment type="similarity">
    <text evidence="1 2">Belongs to the anti-sigma-factor antagonist family.</text>
</comment>
<dbReference type="PANTHER" id="PTHR33495:SF2">
    <property type="entry name" value="ANTI-SIGMA FACTOR ANTAGONIST TM_1081-RELATED"/>
    <property type="match status" value="1"/>
</dbReference>
<dbReference type="SUPFAM" id="SSF52091">
    <property type="entry name" value="SpoIIaa-like"/>
    <property type="match status" value="1"/>
</dbReference>
<feature type="compositionally biased region" description="Pro residues" evidence="3">
    <location>
        <begin position="162"/>
        <end position="177"/>
    </location>
</feature>
<evidence type="ECO:0000313" key="5">
    <source>
        <dbReference type="EMBL" id="MFC6881395.1"/>
    </source>
</evidence>
<dbReference type="InterPro" id="IPR002645">
    <property type="entry name" value="STAS_dom"/>
</dbReference>
<gene>
    <name evidence="5" type="ORF">ACFQKB_16620</name>
</gene>
<dbReference type="CDD" id="cd07043">
    <property type="entry name" value="STAS_anti-anti-sigma_factors"/>
    <property type="match status" value="1"/>
</dbReference>
<dbReference type="Pfam" id="PF01740">
    <property type="entry name" value="STAS"/>
    <property type="match status" value="1"/>
</dbReference>
<evidence type="ECO:0000256" key="3">
    <source>
        <dbReference type="SAM" id="MobiDB-lite"/>
    </source>
</evidence>
<feature type="compositionally biased region" description="Pro residues" evidence="3">
    <location>
        <begin position="7"/>
        <end position="19"/>
    </location>
</feature>
<feature type="region of interest" description="Disordered" evidence="3">
    <location>
        <begin position="154"/>
        <end position="177"/>
    </location>
</feature>
<evidence type="ECO:0000256" key="1">
    <source>
        <dbReference type="ARBA" id="ARBA00009013"/>
    </source>
</evidence>
<organism evidence="5 6">
    <name type="scientific">Actinomadura yumaensis</name>
    <dbReference type="NCBI Taxonomy" id="111807"/>
    <lineage>
        <taxon>Bacteria</taxon>
        <taxon>Bacillati</taxon>
        <taxon>Actinomycetota</taxon>
        <taxon>Actinomycetes</taxon>
        <taxon>Streptosporangiales</taxon>
        <taxon>Thermomonosporaceae</taxon>
        <taxon>Actinomadura</taxon>
    </lineage>
</organism>
<feature type="region of interest" description="Disordered" evidence="3">
    <location>
        <begin position="1"/>
        <end position="39"/>
    </location>
</feature>
<sequence>MTTAPRRPVPLRAPDPPSASTPEAASPGPAPGVPAHPSPLGIGVLRDGYTTILRLHGELDIATAPDLRRHITLAIEEHDPHRLLLHLSDLAFIDSSGLAVVVWAHQTLDRRGRQLRLHHPSHRVLRILHVTGLHTRLHITETGTGALSPLRRRLAQHRTGGSPPPEPAGPTTPPPVR</sequence>
<dbReference type="NCBIfam" id="TIGR00377">
    <property type="entry name" value="ant_ant_sig"/>
    <property type="match status" value="1"/>
</dbReference>
<protein>
    <recommendedName>
        <fullName evidence="2">Anti-sigma factor antagonist</fullName>
    </recommendedName>
</protein>
<evidence type="ECO:0000259" key="4">
    <source>
        <dbReference type="PROSITE" id="PS50801"/>
    </source>
</evidence>
<feature type="compositionally biased region" description="Pro residues" evidence="3">
    <location>
        <begin position="28"/>
        <end position="37"/>
    </location>
</feature>
<reference evidence="6" key="1">
    <citation type="journal article" date="2019" name="Int. J. Syst. Evol. Microbiol.">
        <title>The Global Catalogue of Microorganisms (GCM) 10K type strain sequencing project: providing services to taxonomists for standard genome sequencing and annotation.</title>
        <authorList>
            <consortium name="The Broad Institute Genomics Platform"/>
            <consortium name="The Broad Institute Genome Sequencing Center for Infectious Disease"/>
            <person name="Wu L."/>
            <person name="Ma J."/>
        </authorList>
    </citation>
    <scope>NUCLEOTIDE SEQUENCE [LARGE SCALE GENOMIC DNA]</scope>
    <source>
        <strain evidence="6">JCM 3369</strain>
    </source>
</reference>
<feature type="domain" description="STAS" evidence="4">
    <location>
        <begin position="52"/>
        <end position="150"/>
    </location>
</feature>
<name>A0ABW2CJI1_9ACTN</name>
<dbReference type="PROSITE" id="PS50801">
    <property type="entry name" value="STAS"/>
    <property type="match status" value="1"/>
</dbReference>
<proteinExistence type="inferred from homology"/>
<dbReference type="PANTHER" id="PTHR33495">
    <property type="entry name" value="ANTI-SIGMA FACTOR ANTAGONIST TM_1081-RELATED-RELATED"/>
    <property type="match status" value="1"/>
</dbReference>
<dbReference type="RefSeq" id="WP_160822811.1">
    <property type="nucleotide sequence ID" value="NZ_JBHSXS010000008.1"/>
</dbReference>
<dbReference type="InterPro" id="IPR036513">
    <property type="entry name" value="STAS_dom_sf"/>
</dbReference>
<dbReference type="EMBL" id="JBHSXS010000008">
    <property type="protein sequence ID" value="MFC6881395.1"/>
    <property type="molecule type" value="Genomic_DNA"/>
</dbReference>
<accession>A0ABW2CJI1</accession>
<evidence type="ECO:0000313" key="6">
    <source>
        <dbReference type="Proteomes" id="UP001596380"/>
    </source>
</evidence>
<dbReference type="InterPro" id="IPR003658">
    <property type="entry name" value="Anti-sigma_ant"/>
</dbReference>
<evidence type="ECO:0000256" key="2">
    <source>
        <dbReference type="RuleBase" id="RU003749"/>
    </source>
</evidence>
<comment type="caution">
    <text evidence="5">The sequence shown here is derived from an EMBL/GenBank/DDBJ whole genome shotgun (WGS) entry which is preliminary data.</text>
</comment>